<dbReference type="SUPFAM" id="SSF51735">
    <property type="entry name" value="NAD(P)-binding Rossmann-fold domains"/>
    <property type="match status" value="1"/>
</dbReference>
<evidence type="ECO:0000313" key="3">
    <source>
        <dbReference type="Proteomes" id="UP001501303"/>
    </source>
</evidence>
<protein>
    <recommendedName>
        <fullName evidence="4">SDR family oxidoreductase</fullName>
    </recommendedName>
</protein>
<feature type="compositionally biased region" description="Low complexity" evidence="1">
    <location>
        <begin position="51"/>
        <end position="61"/>
    </location>
</feature>
<evidence type="ECO:0000256" key="1">
    <source>
        <dbReference type="SAM" id="MobiDB-lite"/>
    </source>
</evidence>
<dbReference type="EMBL" id="BAAAMJ010000015">
    <property type="protein sequence ID" value="GAA1909172.1"/>
    <property type="molecule type" value="Genomic_DNA"/>
</dbReference>
<organism evidence="2 3">
    <name type="scientific">Streptomyces sodiiphilus</name>
    <dbReference type="NCBI Taxonomy" id="226217"/>
    <lineage>
        <taxon>Bacteria</taxon>
        <taxon>Bacillati</taxon>
        <taxon>Actinomycetota</taxon>
        <taxon>Actinomycetes</taxon>
        <taxon>Kitasatosporales</taxon>
        <taxon>Streptomycetaceae</taxon>
        <taxon>Streptomyces</taxon>
    </lineage>
</organism>
<sequence length="90" mass="9456">MSCPPVPGPPPPPRPARRDPRAPRHKPVTGGTDGKRRFPAMDSTPHPGPADDPATAPGTPRDTAHLVEFLCSHRGGWINGQLLKSDGGIA</sequence>
<dbReference type="Proteomes" id="UP001501303">
    <property type="component" value="Unassembled WGS sequence"/>
</dbReference>
<accession>A0ABP5AET0</accession>
<feature type="region of interest" description="Disordered" evidence="1">
    <location>
        <begin position="1"/>
        <end position="63"/>
    </location>
</feature>
<gene>
    <name evidence="2" type="ORF">GCM10009716_18900</name>
</gene>
<proteinExistence type="predicted"/>
<keyword evidence="3" id="KW-1185">Reference proteome</keyword>
<dbReference type="Gene3D" id="3.40.50.720">
    <property type="entry name" value="NAD(P)-binding Rossmann-like Domain"/>
    <property type="match status" value="1"/>
</dbReference>
<name>A0ABP5AET0_9ACTN</name>
<reference evidence="3" key="1">
    <citation type="journal article" date="2019" name="Int. J. Syst. Evol. Microbiol.">
        <title>The Global Catalogue of Microorganisms (GCM) 10K type strain sequencing project: providing services to taxonomists for standard genome sequencing and annotation.</title>
        <authorList>
            <consortium name="The Broad Institute Genomics Platform"/>
            <consortium name="The Broad Institute Genome Sequencing Center for Infectious Disease"/>
            <person name="Wu L."/>
            <person name="Ma J."/>
        </authorList>
    </citation>
    <scope>NUCLEOTIDE SEQUENCE [LARGE SCALE GENOMIC DNA]</scope>
    <source>
        <strain evidence="3">JCM 13581</strain>
    </source>
</reference>
<feature type="compositionally biased region" description="Pro residues" evidence="1">
    <location>
        <begin position="1"/>
        <end position="14"/>
    </location>
</feature>
<evidence type="ECO:0008006" key="4">
    <source>
        <dbReference type="Google" id="ProtNLM"/>
    </source>
</evidence>
<comment type="caution">
    <text evidence="2">The sequence shown here is derived from an EMBL/GenBank/DDBJ whole genome shotgun (WGS) entry which is preliminary data.</text>
</comment>
<dbReference type="InterPro" id="IPR036291">
    <property type="entry name" value="NAD(P)-bd_dom_sf"/>
</dbReference>
<evidence type="ECO:0000313" key="2">
    <source>
        <dbReference type="EMBL" id="GAA1909172.1"/>
    </source>
</evidence>